<name>A0A0N4ZVI0_PARTI</name>
<evidence type="ECO:0000313" key="2">
    <source>
        <dbReference type="Proteomes" id="UP000038045"/>
    </source>
</evidence>
<evidence type="ECO:0000256" key="1">
    <source>
        <dbReference type="SAM" id="MobiDB-lite"/>
    </source>
</evidence>
<evidence type="ECO:0000313" key="3">
    <source>
        <dbReference type="WBParaSite" id="PTRK_0001258400.1"/>
    </source>
</evidence>
<feature type="compositionally biased region" description="Polar residues" evidence="1">
    <location>
        <begin position="326"/>
        <end position="351"/>
    </location>
</feature>
<proteinExistence type="predicted"/>
<dbReference type="Proteomes" id="UP000038045">
    <property type="component" value="Unplaced"/>
</dbReference>
<feature type="region of interest" description="Disordered" evidence="1">
    <location>
        <begin position="275"/>
        <end position="301"/>
    </location>
</feature>
<protein>
    <submittedName>
        <fullName evidence="3">GTSE1_N domain-containing protein</fullName>
    </submittedName>
</protein>
<sequence>MSGGDMYDRISLMSIDFSKAVRIPECIDDSTWLSLDNESEVDYIDLALQNEKYLKQQDTILNEELGIQGKNNDEVKFRLPDNNDIKTEISPYQNIKSPMKPSNTFINTTKIQPTIIDKSRGREKESKLPQSTNIRTRSVSRNALNRFTLKPAPPIIEKDLKITPPQKTSPKQSFFSKFTSYKSLYNNNSSTPPKGKSTHKKSNEIDKAKIEEINITAKKQEMLLMEELCKARERIAMAQHNDSRPTSSASNSNNNVNSHMKSMEQINIIDREQNNNLFDDCNTPRNGPSSVRSSRLPTKTGIPVSSKLSLVKTPFRAISSFRCRENSTTPLSSRDNSFTGVNSNPSLQGKTNSREYVCQSGGGNPLHRSTCSSSSSSITKASSNSPMSQSGYALSTATNNGSIITKGQQQLSIDERWIDECF</sequence>
<dbReference type="AlphaFoldDB" id="A0A0N4ZVI0"/>
<organism evidence="2 3">
    <name type="scientific">Parastrongyloides trichosuri</name>
    <name type="common">Possum-specific nematode worm</name>
    <dbReference type="NCBI Taxonomy" id="131310"/>
    <lineage>
        <taxon>Eukaryota</taxon>
        <taxon>Metazoa</taxon>
        <taxon>Ecdysozoa</taxon>
        <taxon>Nematoda</taxon>
        <taxon>Chromadorea</taxon>
        <taxon>Rhabditida</taxon>
        <taxon>Tylenchina</taxon>
        <taxon>Panagrolaimomorpha</taxon>
        <taxon>Strongyloidoidea</taxon>
        <taxon>Strongyloididae</taxon>
        <taxon>Parastrongyloides</taxon>
    </lineage>
</organism>
<feature type="region of interest" description="Disordered" evidence="1">
    <location>
        <begin position="185"/>
        <end position="204"/>
    </location>
</feature>
<accession>A0A0N4ZVI0</accession>
<feature type="compositionally biased region" description="Low complexity" evidence="1">
    <location>
        <begin position="369"/>
        <end position="385"/>
    </location>
</feature>
<reference evidence="3" key="1">
    <citation type="submission" date="2017-02" db="UniProtKB">
        <authorList>
            <consortium name="WormBaseParasite"/>
        </authorList>
    </citation>
    <scope>IDENTIFICATION</scope>
</reference>
<keyword evidence="2" id="KW-1185">Reference proteome</keyword>
<feature type="region of interest" description="Disordered" evidence="1">
    <location>
        <begin position="325"/>
        <end position="393"/>
    </location>
</feature>
<dbReference type="WBParaSite" id="PTRK_0001258400.1">
    <property type="protein sequence ID" value="PTRK_0001258400.1"/>
    <property type="gene ID" value="PTRK_0001258400"/>
</dbReference>
<feature type="compositionally biased region" description="Polar residues" evidence="1">
    <location>
        <begin position="283"/>
        <end position="297"/>
    </location>
</feature>